<name>A0A7W0CF58_9ACTN</name>
<sequence length="114" mass="11847">MDITEMIDKAQDSVTVGRVFGEPSTRNGMTVIPVARIAGGGGGGSGKQEGERPGEGSGGGFGLGATPAGVFVVTDDEVRWLPAIDYTKVIMGAQTVAIVALLVIGRYLKRRARR</sequence>
<dbReference type="PANTHER" id="PTHR39162:SF1">
    <property type="entry name" value="SPORULATION PROTEIN YTFJ"/>
    <property type="match status" value="1"/>
</dbReference>
<evidence type="ECO:0000313" key="4">
    <source>
        <dbReference type="Proteomes" id="UP000530928"/>
    </source>
</evidence>
<feature type="compositionally biased region" description="Gly residues" evidence="1">
    <location>
        <begin position="38"/>
        <end position="47"/>
    </location>
</feature>
<dbReference type="Pfam" id="PF09579">
    <property type="entry name" value="Spore_YtfJ"/>
    <property type="match status" value="1"/>
</dbReference>
<accession>A0A7W0CF58</accession>
<dbReference type="InterPro" id="IPR014229">
    <property type="entry name" value="Spore_YtfJ"/>
</dbReference>
<keyword evidence="4" id="KW-1185">Reference proteome</keyword>
<dbReference type="EMBL" id="JACDUR010000001">
    <property type="protein sequence ID" value="MBA2890014.1"/>
    <property type="molecule type" value="Genomic_DNA"/>
</dbReference>
<dbReference type="RefSeq" id="WP_181608744.1">
    <property type="nucleotide sequence ID" value="NZ_BAABAM010000001.1"/>
</dbReference>
<protein>
    <submittedName>
        <fullName evidence="3">Putative spore protein YtfJ</fullName>
    </submittedName>
</protein>
<keyword evidence="2" id="KW-0472">Membrane</keyword>
<keyword evidence="2" id="KW-1133">Transmembrane helix</keyword>
<evidence type="ECO:0000256" key="1">
    <source>
        <dbReference type="SAM" id="MobiDB-lite"/>
    </source>
</evidence>
<proteinExistence type="predicted"/>
<dbReference type="AlphaFoldDB" id="A0A7W0CF58"/>
<organism evidence="3 4">
    <name type="scientific">Nonomuraea soli</name>
    <dbReference type="NCBI Taxonomy" id="1032476"/>
    <lineage>
        <taxon>Bacteria</taxon>
        <taxon>Bacillati</taxon>
        <taxon>Actinomycetota</taxon>
        <taxon>Actinomycetes</taxon>
        <taxon>Streptosporangiales</taxon>
        <taxon>Streptosporangiaceae</taxon>
        <taxon>Nonomuraea</taxon>
    </lineage>
</organism>
<evidence type="ECO:0000256" key="2">
    <source>
        <dbReference type="SAM" id="Phobius"/>
    </source>
</evidence>
<feature type="region of interest" description="Disordered" evidence="1">
    <location>
        <begin position="37"/>
        <end position="62"/>
    </location>
</feature>
<gene>
    <name evidence="3" type="ORF">HNR30_001349</name>
</gene>
<keyword evidence="2" id="KW-0812">Transmembrane</keyword>
<dbReference type="Proteomes" id="UP000530928">
    <property type="component" value="Unassembled WGS sequence"/>
</dbReference>
<comment type="caution">
    <text evidence="3">The sequence shown here is derived from an EMBL/GenBank/DDBJ whole genome shotgun (WGS) entry which is preliminary data.</text>
</comment>
<feature type="transmembrane region" description="Helical" evidence="2">
    <location>
        <begin position="89"/>
        <end position="108"/>
    </location>
</feature>
<evidence type="ECO:0000313" key="3">
    <source>
        <dbReference type="EMBL" id="MBA2890014.1"/>
    </source>
</evidence>
<reference evidence="3 4" key="1">
    <citation type="submission" date="2020-07" db="EMBL/GenBank/DDBJ databases">
        <title>Genomic Encyclopedia of Type Strains, Phase IV (KMG-IV): sequencing the most valuable type-strain genomes for metagenomic binning, comparative biology and taxonomic classification.</title>
        <authorList>
            <person name="Goeker M."/>
        </authorList>
    </citation>
    <scope>NUCLEOTIDE SEQUENCE [LARGE SCALE GENOMIC DNA]</scope>
    <source>
        <strain evidence="3 4">DSM 45533</strain>
    </source>
</reference>
<dbReference type="PANTHER" id="PTHR39162">
    <property type="entry name" value="GLL3345 PROTEIN"/>
    <property type="match status" value="1"/>
</dbReference>